<protein>
    <submittedName>
        <fullName evidence="8">Uncharacterized protein</fullName>
    </submittedName>
</protein>
<dbReference type="EMBL" id="LR797383">
    <property type="protein sequence ID" value="CAB4212556.1"/>
    <property type="molecule type" value="Genomic_DNA"/>
</dbReference>
<dbReference type="EMBL" id="LR796946">
    <property type="protein sequence ID" value="CAB4177203.1"/>
    <property type="molecule type" value="Genomic_DNA"/>
</dbReference>
<dbReference type="EMBL" id="LR796865">
    <property type="protein sequence ID" value="CAB4171168.1"/>
    <property type="molecule type" value="Genomic_DNA"/>
</dbReference>
<reference evidence="8" key="1">
    <citation type="submission" date="2020-05" db="EMBL/GenBank/DDBJ databases">
        <authorList>
            <person name="Chiriac C."/>
            <person name="Salcher M."/>
            <person name="Ghai R."/>
            <person name="Kavagutti S V."/>
        </authorList>
    </citation>
    <scope>NUCLEOTIDE SEQUENCE</scope>
</reference>
<evidence type="ECO:0000313" key="9">
    <source>
        <dbReference type="EMBL" id="CAB5238191.1"/>
    </source>
</evidence>
<gene>
    <name evidence="3" type="ORF">UFOVP1000_20</name>
    <name evidence="4" type="ORF">UFOVP1092_48</name>
    <name evidence="5" type="ORF">UFOVP1152_52</name>
    <name evidence="6" type="ORF">UFOVP1337_3</name>
    <name evidence="7" type="ORF">UFOVP1446_20</name>
    <name evidence="9" type="ORF">UFOVP1537_3</name>
    <name evidence="8" type="ORF">UFOVP1598_34</name>
    <name evidence="1" type="ORF">UFOVP825_21</name>
    <name evidence="2" type="ORF">UFOVP915_3</name>
</gene>
<dbReference type="EMBL" id="LR796772">
    <property type="protein sequence ID" value="CAB4165134.1"/>
    <property type="molecule type" value="Genomic_DNA"/>
</dbReference>
<proteinExistence type="predicted"/>
<evidence type="ECO:0000313" key="3">
    <source>
        <dbReference type="EMBL" id="CAB4177203.1"/>
    </source>
</evidence>
<evidence type="ECO:0000313" key="8">
    <source>
        <dbReference type="EMBL" id="CAB4218532.1"/>
    </source>
</evidence>
<evidence type="ECO:0000313" key="7">
    <source>
        <dbReference type="EMBL" id="CAB4212556.1"/>
    </source>
</evidence>
<evidence type="ECO:0000313" key="4">
    <source>
        <dbReference type="EMBL" id="CAB4183296.1"/>
    </source>
</evidence>
<sequence length="139" mass="16025">MSIADIQKKVKAQEMQNIPGAYDNTPKQTMLNAKDVQEANPDKRVRWLNLRNPDKMSSRLAEGYTRMPKEEGGRSLGDEMALFAIPRSAYDRRVAYQNAENDRRTTAHNKEWERIADGVAKELRDKHGISVDPERLRKE</sequence>
<dbReference type="EMBL" id="LR798452">
    <property type="protein sequence ID" value="CAB5238191.1"/>
    <property type="molecule type" value="Genomic_DNA"/>
</dbReference>
<accession>A0A6J5SSK5</accession>
<dbReference type="EMBL" id="LR797472">
    <property type="protein sequence ID" value="CAB4218532.1"/>
    <property type="molecule type" value="Genomic_DNA"/>
</dbReference>
<evidence type="ECO:0000313" key="6">
    <source>
        <dbReference type="EMBL" id="CAB4198914.1"/>
    </source>
</evidence>
<evidence type="ECO:0000313" key="1">
    <source>
        <dbReference type="EMBL" id="CAB4165134.1"/>
    </source>
</evidence>
<name>A0A6J5SSK5_9CAUD</name>
<evidence type="ECO:0000313" key="2">
    <source>
        <dbReference type="EMBL" id="CAB4171168.1"/>
    </source>
</evidence>
<dbReference type="EMBL" id="LR797286">
    <property type="protein sequence ID" value="CAB4198914.1"/>
    <property type="molecule type" value="Genomic_DNA"/>
</dbReference>
<organism evidence="8">
    <name type="scientific">uncultured Caudovirales phage</name>
    <dbReference type="NCBI Taxonomy" id="2100421"/>
    <lineage>
        <taxon>Viruses</taxon>
        <taxon>Duplodnaviria</taxon>
        <taxon>Heunggongvirae</taxon>
        <taxon>Uroviricota</taxon>
        <taxon>Caudoviricetes</taxon>
        <taxon>Peduoviridae</taxon>
        <taxon>Maltschvirus</taxon>
        <taxon>Maltschvirus maltsch</taxon>
    </lineage>
</organism>
<dbReference type="EMBL" id="LR797039">
    <property type="protein sequence ID" value="CAB4183296.1"/>
    <property type="molecule type" value="Genomic_DNA"/>
</dbReference>
<evidence type="ECO:0000313" key="5">
    <source>
        <dbReference type="EMBL" id="CAB4187723.1"/>
    </source>
</evidence>
<dbReference type="EMBL" id="LR797109">
    <property type="protein sequence ID" value="CAB4187723.1"/>
    <property type="molecule type" value="Genomic_DNA"/>
</dbReference>